<dbReference type="EMBL" id="QKUF01000001">
    <property type="protein sequence ID" value="PZW36586.1"/>
    <property type="molecule type" value="Genomic_DNA"/>
</dbReference>
<keyword evidence="4" id="KW-1185">Reference proteome</keyword>
<proteinExistence type="predicted"/>
<gene>
    <name evidence="3" type="ORF">EI42_00764</name>
</gene>
<accession>A0A326UE70</accession>
<protein>
    <recommendedName>
        <fullName evidence="5">WD40 repeat protein</fullName>
    </recommendedName>
</protein>
<feature type="transmembrane region" description="Helical" evidence="2">
    <location>
        <begin position="30"/>
        <end position="51"/>
    </location>
</feature>
<keyword evidence="2" id="KW-1133">Transmembrane helix</keyword>
<organism evidence="3 4">
    <name type="scientific">Thermosporothrix hazakensis</name>
    <dbReference type="NCBI Taxonomy" id="644383"/>
    <lineage>
        <taxon>Bacteria</taxon>
        <taxon>Bacillati</taxon>
        <taxon>Chloroflexota</taxon>
        <taxon>Ktedonobacteria</taxon>
        <taxon>Ktedonobacterales</taxon>
        <taxon>Thermosporotrichaceae</taxon>
        <taxon>Thermosporothrix</taxon>
    </lineage>
</organism>
<evidence type="ECO:0008006" key="5">
    <source>
        <dbReference type="Google" id="ProtNLM"/>
    </source>
</evidence>
<evidence type="ECO:0000313" key="4">
    <source>
        <dbReference type="Proteomes" id="UP000248806"/>
    </source>
</evidence>
<feature type="compositionally biased region" description="Basic and acidic residues" evidence="1">
    <location>
        <begin position="13"/>
        <end position="23"/>
    </location>
</feature>
<dbReference type="SUPFAM" id="SSF82171">
    <property type="entry name" value="DPP6 N-terminal domain-like"/>
    <property type="match status" value="1"/>
</dbReference>
<dbReference type="Proteomes" id="UP000248806">
    <property type="component" value="Unassembled WGS sequence"/>
</dbReference>
<dbReference type="OrthoDB" id="156152at2"/>
<dbReference type="RefSeq" id="WP_111318958.1">
    <property type="nucleotide sequence ID" value="NZ_BIFX01000001.1"/>
</dbReference>
<dbReference type="Gene3D" id="2.120.10.30">
    <property type="entry name" value="TolB, C-terminal domain"/>
    <property type="match status" value="1"/>
</dbReference>
<reference evidence="3 4" key="1">
    <citation type="submission" date="2018-06" db="EMBL/GenBank/DDBJ databases">
        <title>Genomic Encyclopedia of Archaeal and Bacterial Type Strains, Phase II (KMG-II): from individual species to whole genera.</title>
        <authorList>
            <person name="Goeker M."/>
        </authorList>
    </citation>
    <scope>NUCLEOTIDE SEQUENCE [LARGE SCALE GENOMIC DNA]</scope>
    <source>
        <strain evidence="3 4">ATCC BAA-1881</strain>
    </source>
</reference>
<evidence type="ECO:0000313" key="3">
    <source>
        <dbReference type="EMBL" id="PZW36586.1"/>
    </source>
</evidence>
<keyword evidence="2" id="KW-0812">Transmembrane</keyword>
<sequence length="458" mass="49648">MTQKLDNVADQAQKPDKQSPPDKRARVSRLSIYSFITLIGLILVLFTGLLFGNLVQKANTKEAATPTTLASATPTATPDLASAFQMAKNPSVEPLTLPNGLYVLYAGQDKIYRVPVAGGTPEALNTPGYHYNRAVPPVLTPSGTLLYTTNTGVWSIPAFDGQAKQLASLKAGETITSLVLSQDGSHIAWSIAPARGTGTIRIYAGSLDAPELVYQSTNKQCPCFRAFAFLHGTEPTLLITDNRGDNRANLYGLWALSLSKQAKKEPIKLLDAETPEMPMGLAPDMNTLLYSDHIGMAPIPEDKNIPDDITALNNANSLSLMAIDGAALKPGSPQVLLPEQRNMPNKASYHWVHSFQFSPDGKKLTYVVFSSDDRPPFFRHSSLYTVEISGQGTQMHLGQPQLQATSNAHHVEVGPWLNDQVVTCYADGALYALDLQHGTKTRIVQTGQYASIIAILKH</sequence>
<dbReference type="InterPro" id="IPR011042">
    <property type="entry name" value="6-blade_b-propeller_TolB-like"/>
</dbReference>
<comment type="caution">
    <text evidence="3">The sequence shown here is derived from an EMBL/GenBank/DDBJ whole genome shotgun (WGS) entry which is preliminary data.</text>
</comment>
<name>A0A326UE70_THEHA</name>
<evidence type="ECO:0000256" key="2">
    <source>
        <dbReference type="SAM" id="Phobius"/>
    </source>
</evidence>
<feature type="region of interest" description="Disordered" evidence="1">
    <location>
        <begin position="1"/>
        <end position="23"/>
    </location>
</feature>
<keyword evidence="2" id="KW-0472">Membrane</keyword>
<evidence type="ECO:0000256" key="1">
    <source>
        <dbReference type="SAM" id="MobiDB-lite"/>
    </source>
</evidence>
<dbReference type="AlphaFoldDB" id="A0A326UE70"/>